<keyword evidence="7" id="KW-1185">Reference proteome</keyword>
<dbReference type="AlphaFoldDB" id="A3IMP3"/>
<dbReference type="CDD" id="cd01734">
    <property type="entry name" value="YlxS_C"/>
    <property type="match status" value="1"/>
</dbReference>
<dbReference type="GO" id="GO:0006412">
    <property type="term" value="P:translation"/>
    <property type="evidence" value="ECO:0007669"/>
    <property type="project" value="TreeGrafter"/>
</dbReference>
<keyword evidence="2 3" id="KW-0690">Ribosome biogenesis</keyword>
<comment type="function">
    <text evidence="3">Required for maturation of 30S ribosomal subunits.</text>
</comment>
<dbReference type="SUPFAM" id="SSF75420">
    <property type="entry name" value="YhbC-like, N-terminal domain"/>
    <property type="match status" value="1"/>
</dbReference>
<comment type="subcellular location">
    <subcellularLocation>
        <location evidence="3">Cytoplasm</location>
    </subcellularLocation>
</comment>
<name>A3IMP3_9CHRO</name>
<evidence type="ECO:0000256" key="1">
    <source>
        <dbReference type="ARBA" id="ARBA00022490"/>
    </source>
</evidence>
<dbReference type="eggNOG" id="COG0779">
    <property type="taxonomic scope" value="Bacteria"/>
</dbReference>
<dbReference type="Pfam" id="PF17384">
    <property type="entry name" value="DUF150_C"/>
    <property type="match status" value="1"/>
</dbReference>
<evidence type="ECO:0000259" key="5">
    <source>
        <dbReference type="Pfam" id="PF17384"/>
    </source>
</evidence>
<dbReference type="Pfam" id="PF02576">
    <property type="entry name" value="RimP_N"/>
    <property type="match status" value="1"/>
</dbReference>
<gene>
    <name evidence="3" type="primary">rimP</name>
    <name evidence="6" type="ORF">CY0110_24586</name>
</gene>
<dbReference type="NCBIfam" id="NF000935">
    <property type="entry name" value="PRK00092.3-3"/>
    <property type="match status" value="1"/>
</dbReference>
<evidence type="ECO:0000256" key="3">
    <source>
        <dbReference type="HAMAP-Rule" id="MF_01077"/>
    </source>
</evidence>
<reference evidence="6 7" key="1">
    <citation type="submission" date="2007-03" db="EMBL/GenBank/DDBJ databases">
        <authorList>
            <person name="Stal L."/>
            <person name="Ferriera S."/>
            <person name="Johnson J."/>
            <person name="Kravitz S."/>
            <person name="Beeson K."/>
            <person name="Sutton G."/>
            <person name="Rogers Y.-H."/>
            <person name="Friedman R."/>
            <person name="Frazier M."/>
            <person name="Venter J.C."/>
        </authorList>
    </citation>
    <scope>NUCLEOTIDE SEQUENCE [LARGE SCALE GENOMIC DNA]</scope>
    <source>
        <strain evidence="6 7">CCY0110</strain>
    </source>
</reference>
<protein>
    <recommendedName>
        <fullName evidence="3">Ribosome maturation factor RimP</fullName>
    </recommendedName>
</protein>
<dbReference type="HAMAP" id="MF_01077">
    <property type="entry name" value="RimP"/>
    <property type="match status" value="1"/>
</dbReference>
<proteinExistence type="inferred from homology"/>
<dbReference type="EMBL" id="AAXW01000008">
    <property type="protein sequence ID" value="EAZ92146.1"/>
    <property type="molecule type" value="Genomic_DNA"/>
</dbReference>
<dbReference type="InterPro" id="IPR028998">
    <property type="entry name" value="RimP_C"/>
</dbReference>
<dbReference type="InterPro" id="IPR036847">
    <property type="entry name" value="RimP_C_sf"/>
</dbReference>
<organism evidence="6 7">
    <name type="scientific">Crocosphaera chwakensis CCY0110</name>
    <dbReference type="NCBI Taxonomy" id="391612"/>
    <lineage>
        <taxon>Bacteria</taxon>
        <taxon>Bacillati</taxon>
        <taxon>Cyanobacteriota</taxon>
        <taxon>Cyanophyceae</taxon>
        <taxon>Oscillatoriophycideae</taxon>
        <taxon>Chroococcales</taxon>
        <taxon>Aphanothecaceae</taxon>
        <taxon>Crocosphaera</taxon>
        <taxon>Crocosphaera chwakensis</taxon>
    </lineage>
</organism>
<dbReference type="RefSeq" id="WP_008274649.1">
    <property type="nucleotide sequence ID" value="NZ_AAXW01000008.1"/>
</dbReference>
<dbReference type="InterPro" id="IPR035956">
    <property type="entry name" value="RimP_N_sf"/>
</dbReference>
<evidence type="ECO:0000259" key="4">
    <source>
        <dbReference type="Pfam" id="PF02576"/>
    </source>
</evidence>
<dbReference type="InterPro" id="IPR003728">
    <property type="entry name" value="Ribosome_maturation_RimP"/>
</dbReference>
<keyword evidence="1 3" id="KW-0963">Cytoplasm</keyword>
<accession>A3IMP3</accession>
<sequence length="151" mass="16882">MTHPLIPQIIDLATPIVQEMGLDVVEVVFQTNKRPPVLRVDIRNPDSDTSLNDCEQVSRALEAVLDETAIMPGAYVLEISSPGISRYLSDERDFVAFKGFEVNVTTNPPYKDKKEWQGRLQGRDDKAVYLNRKGRAIAIPCSVITQVQLAD</sequence>
<dbReference type="OrthoDB" id="9805006at2"/>
<dbReference type="Proteomes" id="UP000003781">
    <property type="component" value="Unassembled WGS sequence"/>
</dbReference>
<dbReference type="PANTHER" id="PTHR33867">
    <property type="entry name" value="RIBOSOME MATURATION FACTOR RIMP"/>
    <property type="match status" value="1"/>
</dbReference>
<evidence type="ECO:0000256" key="2">
    <source>
        <dbReference type="ARBA" id="ARBA00022517"/>
    </source>
</evidence>
<evidence type="ECO:0000313" key="6">
    <source>
        <dbReference type="EMBL" id="EAZ92146.1"/>
    </source>
</evidence>
<dbReference type="FunFam" id="3.30.300.70:FF:000001">
    <property type="entry name" value="Ribosome maturation factor RimP"/>
    <property type="match status" value="1"/>
</dbReference>
<dbReference type="Gene3D" id="2.30.30.180">
    <property type="entry name" value="Ribosome maturation factor RimP, C-terminal domain"/>
    <property type="match status" value="1"/>
</dbReference>
<feature type="domain" description="Ribosome maturation factor RimP C-terminal" evidence="5">
    <location>
        <begin position="88"/>
        <end position="149"/>
    </location>
</feature>
<dbReference type="Gene3D" id="3.30.300.70">
    <property type="entry name" value="RimP-like superfamily, N-terminal"/>
    <property type="match status" value="1"/>
</dbReference>
<feature type="domain" description="Ribosome maturation factor RimP N-terminal" evidence="4">
    <location>
        <begin position="13"/>
        <end position="84"/>
    </location>
</feature>
<dbReference type="SUPFAM" id="SSF74942">
    <property type="entry name" value="YhbC-like, C-terminal domain"/>
    <property type="match status" value="1"/>
</dbReference>
<dbReference type="GO" id="GO:0000028">
    <property type="term" value="P:ribosomal small subunit assembly"/>
    <property type="evidence" value="ECO:0007669"/>
    <property type="project" value="TreeGrafter"/>
</dbReference>
<dbReference type="InterPro" id="IPR028989">
    <property type="entry name" value="RimP_N"/>
</dbReference>
<comment type="caution">
    <text evidence="6">The sequence shown here is derived from an EMBL/GenBank/DDBJ whole genome shotgun (WGS) entry which is preliminary data.</text>
</comment>
<dbReference type="GO" id="GO:0005829">
    <property type="term" value="C:cytosol"/>
    <property type="evidence" value="ECO:0007669"/>
    <property type="project" value="TreeGrafter"/>
</dbReference>
<comment type="similarity">
    <text evidence="3">Belongs to the RimP family.</text>
</comment>
<dbReference type="PANTHER" id="PTHR33867:SF1">
    <property type="entry name" value="RIBOSOME MATURATION FACTOR RIMP"/>
    <property type="match status" value="1"/>
</dbReference>
<evidence type="ECO:0000313" key="7">
    <source>
        <dbReference type="Proteomes" id="UP000003781"/>
    </source>
</evidence>